<reference evidence="7 8" key="1">
    <citation type="journal article" date="2014" name="Int. J. Syst. Evol. Microbiol.">
        <title>Complete genome sequence of Corynebacterium casei LMG S-19264T (=DSM 44701T), isolated from a smear-ripened cheese.</title>
        <authorList>
            <consortium name="US DOE Joint Genome Institute (JGI-PGF)"/>
            <person name="Walter F."/>
            <person name="Albersmeier A."/>
            <person name="Kalinowski J."/>
            <person name="Ruckert C."/>
        </authorList>
    </citation>
    <scope>NUCLEOTIDE SEQUENCE [LARGE SCALE GENOMIC DNA]</scope>
    <source>
        <strain evidence="7 8">CGMCC 4.7215</strain>
    </source>
</reference>
<dbReference type="Proteomes" id="UP001596414">
    <property type="component" value="Unassembled WGS sequence"/>
</dbReference>
<evidence type="ECO:0000256" key="4">
    <source>
        <dbReference type="ARBA" id="ARBA00022840"/>
    </source>
</evidence>
<sequence length="456" mass="48344">MSRQHAPVTPPVVLTLAGSDSGGGAGIQADLKTIEATGGFGTTAITSTTAQHTRGVESTYVLPPSEVRAQCEAVFADFDVQAVKTGMLATADIVELATEQVQNRTVPSIVDPVMVATSGDRLLDPAAESAYEDLISVATLVTPNADEAEVLTGIDVSDTEGARTAGERIVEMGANAALVKGGHISGPEVADVLVTESDVETFVHTRVDTERTHGSGCALSAAIATRLAHGESLSRAVSFGTELLEQAVRYGLDVGEGPGTVHHLVDLRNQAAREPTVEAVHDVVTQLTERDISCLVPEVGMNVVGATPYAESPAECAAVEGRITRTLDGVNPNRGVRFEASSHVARFLLAAREYEPSYRFAVNCRFDERVKEALDSFEWTVGHYNRSEQPEAVTSVEGSTMQWGAKQAFKGRDSAPVAVYDPGAVGKEPIVKLLAADTTTLVKRVRKLLDYYAVES</sequence>
<accession>A0ABD5X0L4</accession>
<name>A0ABD5X0L4_9EURY</name>
<dbReference type="EMBL" id="JBHSZQ010000002">
    <property type="protein sequence ID" value="MFC7124745.1"/>
    <property type="molecule type" value="Genomic_DNA"/>
</dbReference>
<dbReference type="RefSeq" id="WP_267638472.1">
    <property type="nucleotide sequence ID" value="NZ_JAODIY010000013.1"/>
</dbReference>
<evidence type="ECO:0000259" key="6">
    <source>
        <dbReference type="Pfam" id="PF10120"/>
    </source>
</evidence>
<dbReference type="InterPro" id="IPR004399">
    <property type="entry name" value="HMP/HMP-P_kinase_dom"/>
</dbReference>
<dbReference type="Gene3D" id="3.40.225.10">
    <property type="entry name" value="Class II aldolase/adducin N-terminal domain"/>
    <property type="match status" value="1"/>
</dbReference>
<dbReference type="Pfam" id="PF10120">
    <property type="entry name" value="ThiN"/>
    <property type="match status" value="1"/>
</dbReference>
<protein>
    <submittedName>
        <fullName evidence="7">Bifunctional hydroxymethylpyrimidine kinase/phosphomethylpyrimidine kinase</fullName>
        <ecNumber evidence="7">2.7.1.49</ecNumber>
        <ecNumber evidence="7">2.7.4.7</ecNumber>
    </submittedName>
</protein>
<evidence type="ECO:0000256" key="1">
    <source>
        <dbReference type="ARBA" id="ARBA00022679"/>
    </source>
</evidence>
<gene>
    <name evidence="7" type="primary">thiD</name>
    <name evidence="7" type="ORF">ACFQJ7_01640</name>
</gene>
<keyword evidence="1 7" id="KW-0808">Transferase</keyword>
<dbReference type="GO" id="GO:0005524">
    <property type="term" value="F:ATP binding"/>
    <property type="evidence" value="ECO:0007669"/>
    <property type="project" value="UniProtKB-KW"/>
</dbReference>
<comment type="caution">
    <text evidence="7">The sequence shown here is derived from an EMBL/GenBank/DDBJ whole genome shotgun (WGS) entry which is preliminary data.</text>
</comment>
<proteinExistence type="predicted"/>
<feature type="domain" description="Thiamine-phosphate synthase ThiN" evidence="6">
    <location>
        <begin position="280"/>
        <end position="447"/>
    </location>
</feature>
<dbReference type="CDD" id="cd01169">
    <property type="entry name" value="HMPP_kinase"/>
    <property type="match status" value="1"/>
</dbReference>
<keyword evidence="3 7" id="KW-0418">Kinase</keyword>
<dbReference type="AlphaFoldDB" id="A0ABD5X0L4"/>
<dbReference type="EC" id="2.7.1.49" evidence="7"/>
<dbReference type="Pfam" id="PF08543">
    <property type="entry name" value="Phos_pyr_kin"/>
    <property type="match status" value="1"/>
</dbReference>
<dbReference type="InterPro" id="IPR036409">
    <property type="entry name" value="Aldolase_II/adducin_N_sf"/>
</dbReference>
<keyword evidence="2" id="KW-0547">Nucleotide-binding</keyword>
<dbReference type="SUPFAM" id="SSF53639">
    <property type="entry name" value="AraD/HMP-PK domain-like"/>
    <property type="match status" value="1"/>
</dbReference>
<dbReference type="FunFam" id="3.40.1190.20:FF:000003">
    <property type="entry name" value="Phosphomethylpyrimidine kinase ThiD"/>
    <property type="match status" value="1"/>
</dbReference>
<dbReference type="PANTHER" id="PTHR20858">
    <property type="entry name" value="PHOSPHOMETHYLPYRIMIDINE KINASE"/>
    <property type="match status" value="1"/>
</dbReference>
<evidence type="ECO:0000256" key="2">
    <source>
        <dbReference type="ARBA" id="ARBA00022741"/>
    </source>
</evidence>
<dbReference type="InterPro" id="IPR029056">
    <property type="entry name" value="Ribokinase-like"/>
</dbReference>
<dbReference type="GO" id="GO:0008902">
    <property type="term" value="F:hydroxymethylpyrimidine kinase activity"/>
    <property type="evidence" value="ECO:0007669"/>
    <property type="project" value="UniProtKB-EC"/>
</dbReference>
<dbReference type="Gene3D" id="3.40.1190.20">
    <property type="match status" value="1"/>
</dbReference>
<dbReference type="NCBIfam" id="TIGR00097">
    <property type="entry name" value="HMP-P_kinase"/>
    <property type="match status" value="1"/>
</dbReference>
<dbReference type="EC" id="2.7.4.7" evidence="7"/>
<evidence type="ECO:0000256" key="3">
    <source>
        <dbReference type="ARBA" id="ARBA00022777"/>
    </source>
</evidence>
<dbReference type="GO" id="GO:0009228">
    <property type="term" value="P:thiamine biosynthetic process"/>
    <property type="evidence" value="ECO:0007669"/>
    <property type="project" value="UniProtKB-ARBA"/>
</dbReference>
<evidence type="ECO:0000313" key="7">
    <source>
        <dbReference type="EMBL" id="MFC7124745.1"/>
    </source>
</evidence>
<organism evidence="7 8">
    <name type="scientific">Halovenus rubra</name>
    <dbReference type="NCBI Taxonomy" id="869890"/>
    <lineage>
        <taxon>Archaea</taxon>
        <taxon>Methanobacteriati</taxon>
        <taxon>Methanobacteriota</taxon>
        <taxon>Stenosarchaea group</taxon>
        <taxon>Halobacteria</taxon>
        <taxon>Halobacteriales</taxon>
        <taxon>Haloarculaceae</taxon>
        <taxon>Halovenus</taxon>
    </lineage>
</organism>
<dbReference type="InterPro" id="IPR019293">
    <property type="entry name" value="ThiN"/>
</dbReference>
<feature type="domain" description="Pyridoxamine kinase/Phosphomethylpyrimidine kinase" evidence="5">
    <location>
        <begin position="20"/>
        <end position="262"/>
    </location>
</feature>
<dbReference type="SUPFAM" id="SSF53613">
    <property type="entry name" value="Ribokinase-like"/>
    <property type="match status" value="1"/>
</dbReference>
<keyword evidence="4" id="KW-0067">ATP-binding</keyword>
<dbReference type="InterPro" id="IPR013749">
    <property type="entry name" value="PM/HMP-P_kinase-1"/>
</dbReference>
<evidence type="ECO:0000259" key="5">
    <source>
        <dbReference type="Pfam" id="PF08543"/>
    </source>
</evidence>
<evidence type="ECO:0000313" key="8">
    <source>
        <dbReference type="Proteomes" id="UP001596414"/>
    </source>
</evidence>
<dbReference type="PANTHER" id="PTHR20858:SF17">
    <property type="entry name" value="HYDROXYMETHYLPYRIMIDINE_PHOSPHOMETHYLPYRIMIDINE KINASE THI20-RELATED"/>
    <property type="match status" value="1"/>
</dbReference>
<dbReference type="GO" id="GO:0008972">
    <property type="term" value="F:phosphomethylpyrimidine kinase activity"/>
    <property type="evidence" value="ECO:0007669"/>
    <property type="project" value="UniProtKB-EC"/>
</dbReference>